<dbReference type="Proteomes" id="UP000053558">
    <property type="component" value="Unassembled WGS sequence"/>
</dbReference>
<protein>
    <submittedName>
        <fullName evidence="2">Uncharacterized protein</fullName>
    </submittedName>
</protein>
<dbReference type="EMBL" id="JH711593">
    <property type="protein sequence ID" value="EIW74180.1"/>
    <property type="molecule type" value="Genomic_DNA"/>
</dbReference>
<keyword evidence="1" id="KW-1133">Transmembrane helix</keyword>
<sequence>MAPIYYQPALSNSMQLCTQDIEASDEKRPHQCSQEHQLSGAPCDCATAGSHRSCHKARLRRFLLPVAISLFVVGGLLVLSCVSEMDFMDLLLGGDGVVLGKRQTSSSGQQSSFTSKKLYLIIVFVGLFLVLIAAIMLSAWCCRGYRILINGAKVHSTTRYVARATSARVAAVWLVSSASGVVSAPQVSTKRSSFLLHDHGFELWTSQSYEIYLVTNGHLHTPFIGHILFNYCSLLCSHRI</sequence>
<keyword evidence="1" id="KW-0812">Transmembrane</keyword>
<dbReference type="RefSeq" id="XP_007775548.1">
    <property type="nucleotide sequence ID" value="XM_007777358.1"/>
</dbReference>
<proteinExistence type="predicted"/>
<accession>R7SEA2</accession>
<dbReference type="AlphaFoldDB" id="R7SEA2"/>
<keyword evidence="3" id="KW-1185">Reference proteome</keyword>
<feature type="transmembrane region" description="Helical" evidence="1">
    <location>
        <begin position="62"/>
        <end position="82"/>
    </location>
</feature>
<evidence type="ECO:0000313" key="2">
    <source>
        <dbReference type="EMBL" id="EIW74180.1"/>
    </source>
</evidence>
<name>R7SEA2_CONPW</name>
<reference evidence="3" key="1">
    <citation type="journal article" date="2012" name="Science">
        <title>The Paleozoic origin of enzymatic lignin decomposition reconstructed from 31 fungal genomes.</title>
        <authorList>
            <person name="Floudas D."/>
            <person name="Binder M."/>
            <person name="Riley R."/>
            <person name="Barry K."/>
            <person name="Blanchette R.A."/>
            <person name="Henrissat B."/>
            <person name="Martinez A.T."/>
            <person name="Otillar R."/>
            <person name="Spatafora J.W."/>
            <person name="Yadav J.S."/>
            <person name="Aerts A."/>
            <person name="Benoit I."/>
            <person name="Boyd A."/>
            <person name="Carlson A."/>
            <person name="Copeland A."/>
            <person name="Coutinho P.M."/>
            <person name="de Vries R.P."/>
            <person name="Ferreira P."/>
            <person name="Findley K."/>
            <person name="Foster B."/>
            <person name="Gaskell J."/>
            <person name="Glotzer D."/>
            <person name="Gorecki P."/>
            <person name="Heitman J."/>
            <person name="Hesse C."/>
            <person name="Hori C."/>
            <person name="Igarashi K."/>
            <person name="Jurgens J.A."/>
            <person name="Kallen N."/>
            <person name="Kersten P."/>
            <person name="Kohler A."/>
            <person name="Kuees U."/>
            <person name="Kumar T.K.A."/>
            <person name="Kuo A."/>
            <person name="LaButti K."/>
            <person name="Larrondo L.F."/>
            <person name="Lindquist E."/>
            <person name="Ling A."/>
            <person name="Lombard V."/>
            <person name="Lucas S."/>
            <person name="Lundell T."/>
            <person name="Martin R."/>
            <person name="McLaughlin D.J."/>
            <person name="Morgenstern I."/>
            <person name="Morin E."/>
            <person name="Murat C."/>
            <person name="Nagy L.G."/>
            <person name="Nolan M."/>
            <person name="Ohm R.A."/>
            <person name="Patyshakuliyeva A."/>
            <person name="Rokas A."/>
            <person name="Ruiz-Duenas F.J."/>
            <person name="Sabat G."/>
            <person name="Salamov A."/>
            <person name="Samejima M."/>
            <person name="Schmutz J."/>
            <person name="Slot J.C."/>
            <person name="St John F."/>
            <person name="Stenlid J."/>
            <person name="Sun H."/>
            <person name="Sun S."/>
            <person name="Syed K."/>
            <person name="Tsang A."/>
            <person name="Wiebenga A."/>
            <person name="Young D."/>
            <person name="Pisabarro A."/>
            <person name="Eastwood D.C."/>
            <person name="Martin F."/>
            <person name="Cullen D."/>
            <person name="Grigoriev I.V."/>
            <person name="Hibbett D.S."/>
        </authorList>
    </citation>
    <scope>NUCLEOTIDE SEQUENCE [LARGE SCALE GENOMIC DNA]</scope>
    <source>
        <strain evidence="3">RWD-64-598 SS2</strain>
    </source>
</reference>
<evidence type="ECO:0000313" key="3">
    <source>
        <dbReference type="Proteomes" id="UP000053558"/>
    </source>
</evidence>
<dbReference type="GeneID" id="19202378"/>
<dbReference type="OrthoDB" id="3006091at2759"/>
<feature type="transmembrane region" description="Helical" evidence="1">
    <location>
        <begin position="118"/>
        <end position="140"/>
    </location>
</feature>
<dbReference type="KEGG" id="cput:CONPUDRAFT_147810"/>
<keyword evidence="1" id="KW-0472">Membrane</keyword>
<gene>
    <name evidence="2" type="ORF">CONPUDRAFT_147810</name>
</gene>
<organism evidence="2 3">
    <name type="scientific">Coniophora puteana (strain RWD-64-598)</name>
    <name type="common">Brown rot fungus</name>
    <dbReference type="NCBI Taxonomy" id="741705"/>
    <lineage>
        <taxon>Eukaryota</taxon>
        <taxon>Fungi</taxon>
        <taxon>Dikarya</taxon>
        <taxon>Basidiomycota</taxon>
        <taxon>Agaricomycotina</taxon>
        <taxon>Agaricomycetes</taxon>
        <taxon>Agaricomycetidae</taxon>
        <taxon>Boletales</taxon>
        <taxon>Coniophorineae</taxon>
        <taxon>Coniophoraceae</taxon>
        <taxon>Coniophora</taxon>
    </lineage>
</organism>
<evidence type="ECO:0000256" key="1">
    <source>
        <dbReference type="SAM" id="Phobius"/>
    </source>
</evidence>